<dbReference type="GO" id="GO:0005634">
    <property type="term" value="C:nucleus"/>
    <property type="evidence" value="ECO:0000318"/>
    <property type="project" value="GO_Central"/>
</dbReference>
<dbReference type="SMART" id="SM00355">
    <property type="entry name" value="ZnF_C2H2"/>
    <property type="match status" value="8"/>
</dbReference>
<sequence length="422" mass="47991">MAHSSQTFTINDATNRSVNMQSIMEPTATTSTSSEATSLTTTSSGLTNEINDDNSSSFMCQVCGKMLLSLQKLQLHLGKTHCEKRKYMCPHCHKLFNERGNRHRHIRVVHYKERNYLCDLCGQSFGQVNTLHQHRNSCQTGRRSLAKCHFCKFKVNNSLKSNRMMVDHYKEVHGIELLHCSNCPDIYYSLESYNKHLKDFLYEASECKLCDIQFTNQCSMRAHSCELTDAVTKHVCGVCCKSFLTSTSFKYHQRTHDGQKPHACKICDSRFRQAAHLKIHQLKHSNERSQKCLLCKKTYKARNDLKLHYRNVHKIILPKYIVGDITVDDLSKGEPVDDDNDDGGGFVNVGGGHDDVDTVLAYMTCDNDDDDGADKNEEPENENSCNAGNEDEDDDDNDSYGGYDLDGDDYDVNEEEEDVDND</sequence>
<keyword evidence="11" id="KW-1185">Reference proteome</keyword>
<dbReference type="Proteomes" id="UP000015101">
    <property type="component" value="Unassembled WGS sequence"/>
</dbReference>
<dbReference type="PROSITE" id="PS00028">
    <property type="entry name" value="ZINC_FINGER_C2H2_1"/>
    <property type="match status" value="5"/>
</dbReference>
<dbReference type="KEGG" id="hro:HELRODRAFT_107257"/>
<feature type="domain" description="C2H2-type" evidence="8">
    <location>
        <begin position="58"/>
        <end position="86"/>
    </location>
</feature>
<dbReference type="HOGENOM" id="CLU_650968_0_0_1"/>
<keyword evidence="3 6" id="KW-0863">Zinc-finger</keyword>
<dbReference type="EMBL" id="AMQM01001283">
    <property type="status" value="NOT_ANNOTATED_CDS"/>
    <property type="molecule type" value="Genomic_DNA"/>
</dbReference>
<gene>
    <name evidence="10" type="primary">20194893</name>
    <name evidence="9" type="ORF">HELRODRAFT_107257</name>
</gene>
<reference evidence="11" key="1">
    <citation type="submission" date="2012-12" db="EMBL/GenBank/DDBJ databases">
        <authorList>
            <person name="Hellsten U."/>
            <person name="Grimwood J."/>
            <person name="Chapman J.A."/>
            <person name="Shapiro H."/>
            <person name="Aerts A."/>
            <person name="Otillar R.P."/>
            <person name="Terry A.Y."/>
            <person name="Boore J.L."/>
            <person name="Simakov O."/>
            <person name="Marletaz F."/>
            <person name="Cho S.-J."/>
            <person name="Edsinger-Gonzales E."/>
            <person name="Havlak P."/>
            <person name="Kuo D.-H."/>
            <person name="Larsson T."/>
            <person name="Lv J."/>
            <person name="Arendt D."/>
            <person name="Savage R."/>
            <person name="Osoegawa K."/>
            <person name="de Jong P."/>
            <person name="Lindberg D.R."/>
            <person name="Seaver E.C."/>
            <person name="Weisblat D.A."/>
            <person name="Putnam N.H."/>
            <person name="Grigoriev I.V."/>
            <person name="Rokhsar D.S."/>
        </authorList>
    </citation>
    <scope>NUCLEOTIDE SEQUENCE</scope>
</reference>
<reference evidence="10" key="3">
    <citation type="submission" date="2015-06" db="UniProtKB">
        <authorList>
            <consortium name="EnsemblMetazoa"/>
        </authorList>
    </citation>
    <scope>IDENTIFICATION</scope>
</reference>
<feature type="compositionally biased region" description="Acidic residues" evidence="7">
    <location>
        <begin position="389"/>
        <end position="398"/>
    </location>
</feature>
<dbReference type="GeneID" id="20194893"/>
<dbReference type="InterPro" id="IPR050527">
    <property type="entry name" value="Snail/Krueppel_Znf"/>
</dbReference>
<feature type="domain" description="C2H2-type" evidence="8">
    <location>
        <begin position="262"/>
        <end position="289"/>
    </location>
</feature>
<dbReference type="Gene3D" id="3.30.160.60">
    <property type="entry name" value="Classic Zinc Finger"/>
    <property type="match status" value="4"/>
</dbReference>
<dbReference type="GO" id="GO:0008270">
    <property type="term" value="F:zinc ion binding"/>
    <property type="evidence" value="ECO:0007669"/>
    <property type="project" value="UniProtKB-KW"/>
</dbReference>
<dbReference type="GO" id="GO:0006357">
    <property type="term" value="P:regulation of transcription by RNA polymerase II"/>
    <property type="evidence" value="ECO:0000318"/>
    <property type="project" value="GO_Central"/>
</dbReference>
<feature type="region of interest" description="Disordered" evidence="7">
    <location>
        <begin position="333"/>
        <end position="352"/>
    </location>
</feature>
<dbReference type="EMBL" id="KB097495">
    <property type="protein sequence ID" value="ESN96007.1"/>
    <property type="molecule type" value="Genomic_DNA"/>
</dbReference>
<dbReference type="SUPFAM" id="SSF57667">
    <property type="entry name" value="beta-beta-alpha zinc fingers"/>
    <property type="match status" value="4"/>
</dbReference>
<keyword evidence="4" id="KW-0862">Zinc</keyword>
<proteinExistence type="predicted"/>
<dbReference type="RefSeq" id="XP_009025275.1">
    <property type="nucleotide sequence ID" value="XM_009027027.1"/>
</dbReference>
<dbReference type="InParanoid" id="T1EE91"/>
<dbReference type="PROSITE" id="PS50157">
    <property type="entry name" value="ZINC_FINGER_C2H2_2"/>
    <property type="match status" value="6"/>
</dbReference>
<protein>
    <recommendedName>
        <fullName evidence="8">C2H2-type domain-containing protein</fullName>
    </recommendedName>
</protein>
<dbReference type="PANTHER" id="PTHR24388">
    <property type="entry name" value="ZINC FINGER PROTEIN"/>
    <property type="match status" value="1"/>
</dbReference>
<organism evidence="10 11">
    <name type="scientific">Helobdella robusta</name>
    <name type="common">Californian leech</name>
    <dbReference type="NCBI Taxonomy" id="6412"/>
    <lineage>
        <taxon>Eukaryota</taxon>
        <taxon>Metazoa</taxon>
        <taxon>Spiralia</taxon>
        <taxon>Lophotrochozoa</taxon>
        <taxon>Annelida</taxon>
        <taxon>Clitellata</taxon>
        <taxon>Hirudinea</taxon>
        <taxon>Rhynchobdellida</taxon>
        <taxon>Glossiphoniidae</taxon>
        <taxon>Helobdella</taxon>
    </lineage>
</organism>
<keyword evidence="2" id="KW-0677">Repeat</keyword>
<dbReference type="AlphaFoldDB" id="T1EE91"/>
<accession>T1EE91</accession>
<evidence type="ECO:0000256" key="5">
    <source>
        <dbReference type="ARBA" id="ARBA00023242"/>
    </source>
</evidence>
<feature type="domain" description="C2H2-type" evidence="8">
    <location>
        <begin position="116"/>
        <end position="144"/>
    </location>
</feature>
<feature type="compositionally biased region" description="Acidic residues" evidence="7">
    <location>
        <begin position="405"/>
        <end position="422"/>
    </location>
</feature>
<feature type="compositionally biased region" description="Low complexity" evidence="7">
    <location>
        <begin position="27"/>
        <end position="47"/>
    </location>
</feature>
<evidence type="ECO:0000313" key="10">
    <source>
        <dbReference type="EnsemblMetazoa" id="HelroP107257"/>
    </source>
</evidence>
<evidence type="ECO:0000256" key="3">
    <source>
        <dbReference type="ARBA" id="ARBA00022771"/>
    </source>
</evidence>
<evidence type="ECO:0000313" key="11">
    <source>
        <dbReference type="Proteomes" id="UP000015101"/>
    </source>
</evidence>
<feature type="region of interest" description="Disordered" evidence="7">
    <location>
        <begin position="26"/>
        <end position="48"/>
    </location>
</feature>
<dbReference type="GO" id="GO:0001228">
    <property type="term" value="F:DNA-binding transcription activator activity, RNA polymerase II-specific"/>
    <property type="evidence" value="ECO:0000318"/>
    <property type="project" value="GO_Central"/>
</dbReference>
<evidence type="ECO:0000256" key="1">
    <source>
        <dbReference type="ARBA" id="ARBA00022723"/>
    </source>
</evidence>
<feature type="domain" description="C2H2-type" evidence="8">
    <location>
        <begin position="290"/>
        <end position="318"/>
    </location>
</feature>
<dbReference type="InterPro" id="IPR013087">
    <property type="entry name" value="Znf_C2H2_type"/>
</dbReference>
<evidence type="ECO:0000256" key="4">
    <source>
        <dbReference type="ARBA" id="ARBA00022833"/>
    </source>
</evidence>
<evidence type="ECO:0000256" key="2">
    <source>
        <dbReference type="ARBA" id="ARBA00022737"/>
    </source>
</evidence>
<dbReference type="eggNOG" id="KOG1721">
    <property type="taxonomic scope" value="Eukaryota"/>
</dbReference>
<feature type="domain" description="C2H2-type" evidence="8">
    <location>
        <begin position="87"/>
        <end position="115"/>
    </location>
</feature>
<dbReference type="OrthoDB" id="8114442at2759"/>
<dbReference type="PANTHER" id="PTHR24388:SF104">
    <property type="entry name" value="AT-RICH BINDING PROTEIN-RELATED"/>
    <property type="match status" value="1"/>
</dbReference>
<evidence type="ECO:0000313" key="9">
    <source>
        <dbReference type="EMBL" id="ESN96007.1"/>
    </source>
</evidence>
<reference evidence="9 11" key="2">
    <citation type="journal article" date="2013" name="Nature">
        <title>Insights into bilaterian evolution from three spiralian genomes.</title>
        <authorList>
            <person name="Simakov O."/>
            <person name="Marletaz F."/>
            <person name="Cho S.J."/>
            <person name="Edsinger-Gonzales E."/>
            <person name="Havlak P."/>
            <person name="Hellsten U."/>
            <person name="Kuo D.H."/>
            <person name="Larsson T."/>
            <person name="Lv J."/>
            <person name="Arendt D."/>
            <person name="Savage R."/>
            <person name="Osoegawa K."/>
            <person name="de Jong P."/>
            <person name="Grimwood J."/>
            <person name="Chapman J.A."/>
            <person name="Shapiro H."/>
            <person name="Aerts A."/>
            <person name="Otillar R.P."/>
            <person name="Terry A.Y."/>
            <person name="Boore J.L."/>
            <person name="Grigoriev I.V."/>
            <person name="Lindberg D.R."/>
            <person name="Seaver E.C."/>
            <person name="Weisblat D.A."/>
            <person name="Putnam N.H."/>
            <person name="Rokhsar D.S."/>
        </authorList>
    </citation>
    <scope>NUCLEOTIDE SEQUENCE</scope>
</reference>
<evidence type="ECO:0000256" key="6">
    <source>
        <dbReference type="PROSITE-ProRule" id="PRU00042"/>
    </source>
</evidence>
<dbReference type="FunFam" id="3.30.160.60:FF:000446">
    <property type="entry name" value="Zinc finger protein"/>
    <property type="match status" value="1"/>
</dbReference>
<keyword evidence="1" id="KW-0479">Metal-binding</keyword>
<dbReference type="EnsemblMetazoa" id="HelroT107257">
    <property type="protein sequence ID" value="HelroP107257"/>
    <property type="gene ID" value="HelroG107257"/>
</dbReference>
<name>T1EE91_HELRO</name>
<feature type="region of interest" description="Disordered" evidence="7">
    <location>
        <begin position="364"/>
        <end position="422"/>
    </location>
</feature>
<dbReference type="CTD" id="20194893"/>
<evidence type="ECO:0000256" key="7">
    <source>
        <dbReference type="SAM" id="MobiDB-lite"/>
    </source>
</evidence>
<evidence type="ECO:0000259" key="8">
    <source>
        <dbReference type="PROSITE" id="PS50157"/>
    </source>
</evidence>
<feature type="domain" description="C2H2-type" evidence="8">
    <location>
        <begin position="234"/>
        <end position="261"/>
    </location>
</feature>
<dbReference type="InterPro" id="IPR036236">
    <property type="entry name" value="Znf_C2H2_sf"/>
</dbReference>
<dbReference type="GO" id="GO:0000978">
    <property type="term" value="F:RNA polymerase II cis-regulatory region sequence-specific DNA binding"/>
    <property type="evidence" value="ECO:0000318"/>
    <property type="project" value="GO_Central"/>
</dbReference>
<dbReference type="Pfam" id="PF00096">
    <property type="entry name" value="zf-C2H2"/>
    <property type="match status" value="1"/>
</dbReference>
<dbReference type="STRING" id="6412.T1EE91"/>
<keyword evidence="5" id="KW-0539">Nucleus</keyword>